<dbReference type="AlphaFoldDB" id="A0A437M9A6"/>
<keyword evidence="4 6" id="KW-1133">Transmembrane helix</keyword>
<dbReference type="Pfam" id="PF07690">
    <property type="entry name" value="MFS_1"/>
    <property type="match status" value="1"/>
</dbReference>
<feature type="transmembrane region" description="Helical" evidence="6">
    <location>
        <begin position="226"/>
        <end position="249"/>
    </location>
</feature>
<dbReference type="EMBL" id="SACN01000001">
    <property type="protein sequence ID" value="RVT94203.1"/>
    <property type="molecule type" value="Genomic_DNA"/>
</dbReference>
<evidence type="ECO:0000256" key="5">
    <source>
        <dbReference type="ARBA" id="ARBA00023136"/>
    </source>
</evidence>
<keyword evidence="5 6" id="KW-0472">Membrane</keyword>
<proteinExistence type="predicted"/>
<sequence>MQDEARQRGTITLIALTLVGTLNFVDRQILSVLVEPIKQELHFSDTEFGLLTGLAFSLFYALFGLPAAVIADRGKRVRVIAIACAIWSAFTAFTGSVHSFAAMAFARFGVGMGEAGGTAPSISVLSDSFRREQRPLVIGLFTLNGPVGVFVGAAFGGWAATHIGWRGAFYTLGIVGLIAAPLLWLLVREPRRGQFDEAPSPAAAEAKPATMMGTIAFFFTDPNLRLLAIGSGLSAFLSYGMLNWIPAYLMRVQQMPLTAVASWFAVAAGVTMGAGMVGGGALVNAAVRRSARGYATVPGYATLVLVPIFGLSLIVDGWPLALALMLVPMACCTVFTPASLALAQELGPRNARATVAATLLLMFNIAGLGLGPLFVGIVSDMLTPTMGIEGLRTGLLLLLVPGTAAIFVYLRLANRLAAQSGTPKPIGPEVVA</sequence>
<keyword evidence="2" id="KW-0813">Transport</keyword>
<organism evidence="8 9">
    <name type="scientific">Sphingomonas crocodyli</name>
    <dbReference type="NCBI Taxonomy" id="1979270"/>
    <lineage>
        <taxon>Bacteria</taxon>
        <taxon>Pseudomonadati</taxon>
        <taxon>Pseudomonadota</taxon>
        <taxon>Alphaproteobacteria</taxon>
        <taxon>Sphingomonadales</taxon>
        <taxon>Sphingomonadaceae</taxon>
        <taxon>Sphingomonas</taxon>
    </lineage>
</organism>
<evidence type="ECO:0000313" key="9">
    <source>
        <dbReference type="Proteomes" id="UP000282971"/>
    </source>
</evidence>
<feature type="domain" description="Major facilitator superfamily (MFS) profile" evidence="7">
    <location>
        <begin position="12"/>
        <end position="416"/>
    </location>
</feature>
<dbReference type="RefSeq" id="WP_127743467.1">
    <property type="nucleotide sequence ID" value="NZ_SACN01000001.1"/>
</dbReference>
<reference evidence="8 9" key="1">
    <citation type="submission" date="2019-01" db="EMBL/GenBank/DDBJ databases">
        <authorList>
            <person name="Chen W.-M."/>
        </authorList>
    </citation>
    <scope>NUCLEOTIDE SEQUENCE [LARGE SCALE GENOMIC DNA]</scope>
    <source>
        <strain evidence="8 9">CCP-7</strain>
    </source>
</reference>
<evidence type="ECO:0000256" key="6">
    <source>
        <dbReference type="SAM" id="Phobius"/>
    </source>
</evidence>
<dbReference type="InterPro" id="IPR011701">
    <property type="entry name" value="MFS"/>
</dbReference>
<dbReference type="InterPro" id="IPR020846">
    <property type="entry name" value="MFS_dom"/>
</dbReference>
<dbReference type="InterPro" id="IPR044770">
    <property type="entry name" value="MFS_spinster-like"/>
</dbReference>
<gene>
    <name evidence="8" type="ORF">EOD43_10215</name>
</gene>
<evidence type="ECO:0000256" key="1">
    <source>
        <dbReference type="ARBA" id="ARBA00004141"/>
    </source>
</evidence>
<keyword evidence="3 6" id="KW-0812">Transmembrane</keyword>
<dbReference type="PANTHER" id="PTHR23505">
    <property type="entry name" value="SPINSTER"/>
    <property type="match status" value="1"/>
</dbReference>
<dbReference type="CDD" id="cd17328">
    <property type="entry name" value="MFS_spinster_like"/>
    <property type="match status" value="1"/>
</dbReference>
<evidence type="ECO:0000256" key="4">
    <source>
        <dbReference type="ARBA" id="ARBA00022989"/>
    </source>
</evidence>
<feature type="transmembrane region" description="Helical" evidence="6">
    <location>
        <begin position="167"/>
        <end position="187"/>
    </location>
</feature>
<evidence type="ECO:0000313" key="8">
    <source>
        <dbReference type="EMBL" id="RVT94203.1"/>
    </source>
</evidence>
<dbReference type="Proteomes" id="UP000282971">
    <property type="component" value="Unassembled WGS sequence"/>
</dbReference>
<dbReference type="InterPro" id="IPR036259">
    <property type="entry name" value="MFS_trans_sf"/>
</dbReference>
<dbReference type="GO" id="GO:0016020">
    <property type="term" value="C:membrane"/>
    <property type="evidence" value="ECO:0007669"/>
    <property type="project" value="UniProtKB-SubCell"/>
</dbReference>
<feature type="transmembrane region" description="Helical" evidence="6">
    <location>
        <begin position="51"/>
        <end position="70"/>
    </location>
</feature>
<feature type="transmembrane region" description="Helical" evidence="6">
    <location>
        <begin position="355"/>
        <end position="378"/>
    </location>
</feature>
<dbReference type="OrthoDB" id="7497327at2"/>
<dbReference type="PROSITE" id="PS50850">
    <property type="entry name" value="MFS"/>
    <property type="match status" value="1"/>
</dbReference>
<feature type="transmembrane region" description="Helical" evidence="6">
    <location>
        <begin position="261"/>
        <end position="283"/>
    </location>
</feature>
<dbReference type="SUPFAM" id="SSF103473">
    <property type="entry name" value="MFS general substrate transporter"/>
    <property type="match status" value="1"/>
</dbReference>
<dbReference type="PANTHER" id="PTHR23505:SF79">
    <property type="entry name" value="PROTEIN SPINSTER"/>
    <property type="match status" value="1"/>
</dbReference>
<feature type="transmembrane region" description="Helical" evidence="6">
    <location>
        <begin position="137"/>
        <end position="161"/>
    </location>
</feature>
<feature type="transmembrane region" description="Helical" evidence="6">
    <location>
        <begin position="295"/>
        <end position="315"/>
    </location>
</feature>
<evidence type="ECO:0000259" key="7">
    <source>
        <dbReference type="PROSITE" id="PS50850"/>
    </source>
</evidence>
<feature type="transmembrane region" description="Helical" evidence="6">
    <location>
        <begin position="77"/>
        <end position="98"/>
    </location>
</feature>
<feature type="transmembrane region" description="Helical" evidence="6">
    <location>
        <begin position="321"/>
        <end position="343"/>
    </location>
</feature>
<accession>A0A437M9A6</accession>
<dbReference type="Gene3D" id="1.20.1250.20">
    <property type="entry name" value="MFS general substrate transporter like domains"/>
    <property type="match status" value="2"/>
</dbReference>
<comment type="subcellular location">
    <subcellularLocation>
        <location evidence="1">Membrane</location>
        <topology evidence="1">Multi-pass membrane protein</topology>
    </subcellularLocation>
</comment>
<keyword evidence="9" id="KW-1185">Reference proteome</keyword>
<name>A0A437M9A6_9SPHN</name>
<feature type="transmembrane region" description="Helical" evidence="6">
    <location>
        <begin position="390"/>
        <end position="410"/>
    </location>
</feature>
<dbReference type="GO" id="GO:0022857">
    <property type="term" value="F:transmembrane transporter activity"/>
    <property type="evidence" value="ECO:0007669"/>
    <property type="project" value="InterPro"/>
</dbReference>
<evidence type="ECO:0000256" key="3">
    <source>
        <dbReference type="ARBA" id="ARBA00022692"/>
    </source>
</evidence>
<protein>
    <submittedName>
        <fullName evidence="8">MFS transporter</fullName>
    </submittedName>
</protein>
<evidence type="ECO:0000256" key="2">
    <source>
        <dbReference type="ARBA" id="ARBA00022448"/>
    </source>
</evidence>
<comment type="caution">
    <text evidence="8">The sequence shown here is derived from an EMBL/GenBank/DDBJ whole genome shotgun (WGS) entry which is preliminary data.</text>
</comment>